<feature type="domain" description="STAS" evidence="1">
    <location>
        <begin position="268"/>
        <end position="379"/>
    </location>
</feature>
<dbReference type="PANTHER" id="PTHR33745">
    <property type="entry name" value="RSBT ANTAGONIST PROTEIN RSBS-RELATED"/>
    <property type="match status" value="1"/>
</dbReference>
<evidence type="ECO:0000313" key="2">
    <source>
        <dbReference type="EMBL" id="MDC0720163.1"/>
    </source>
</evidence>
<dbReference type="RefSeq" id="WP_272088654.1">
    <property type="nucleotide sequence ID" value="NZ_JAQNDL010000002.1"/>
</dbReference>
<dbReference type="InterPro" id="IPR036513">
    <property type="entry name" value="STAS_dom_sf"/>
</dbReference>
<dbReference type="Pfam" id="PF01740">
    <property type="entry name" value="STAS"/>
    <property type="match status" value="1"/>
</dbReference>
<organism evidence="2 3">
    <name type="scientific">Nannocystis bainbridge</name>
    <dbReference type="NCBI Taxonomy" id="2995303"/>
    <lineage>
        <taxon>Bacteria</taxon>
        <taxon>Pseudomonadati</taxon>
        <taxon>Myxococcota</taxon>
        <taxon>Polyangia</taxon>
        <taxon>Nannocystales</taxon>
        <taxon>Nannocystaceae</taxon>
        <taxon>Nannocystis</taxon>
    </lineage>
</organism>
<name>A0ABT5E401_9BACT</name>
<dbReference type="InterPro" id="IPR002645">
    <property type="entry name" value="STAS_dom"/>
</dbReference>
<dbReference type="InterPro" id="IPR051932">
    <property type="entry name" value="Bact_StressResp_Reg"/>
</dbReference>
<protein>
    <submittedName>
        <fullName evidence="2">PAS domain-containing protein</fullName>
    </submittedName>
</protein>
<accession>A0ABT5E401</accession>
<dbReference type="CDD" id="cd07041">
    <property type="entry name" value="STAS_RsbR_RsbS_like"/>
    <property type="match status" value="1"/>
</dbReference>
<gene>
    <name evidence="2" type="ORF">POL25_24905</name>
</gene>
<reference evidence="2 3" key="1">
    <citation type="submission" date="2022-11" db="EMBL/GenBank/DDBJ databases">
        <title>Minimal conservation of predation-associated metabolite biosynthetic gene clusters underscores biosynthetic potential of Myxococcota including descriptions for ten novel species: Archangium lansinium sp. nov., Myxococcus landrumus sp. nov., Nannocystis bai.</title>
        <authorList>
            <person name="Ahearne A."/>
            <person name="Stevens C."/>
            <person name="Dowd S."/>
        </authorList>
    </citation>
    <scope>NUCLEOTIDE SEQUENCE [LARGE SCALE GENOMIC DNA]</scope>
    <source>
        <strain evidence="2 3">BB15-2</strain>
    </source>
</reference>
<dbReference type="Gene3D" id="3.30.450.20">
    <property type="entry name" value="PAS domain"/>
    <property type="match status" value="1"/>
</dbReference>
<dbReference type="Pfam" id="PF08448">
    <property type="entry name" value="PAS_4"/>
    <property type="match status" value="1"/>
</dbReference>
<evidence type="ECO:0000259" key="1">
    <source>
        <dbReference type="PROSITE" id="PS50801"/>
    </source>
</evidence>
<dbReference type="SUPFAM" id="SSF52091">
    <property type="entry name" value="SpoIIaa-like"/>
    <property type="match status" value="1"/>
</dbReference>
<dbReference type="Gene3D" id="3.30.750.24">
    <property type="entry name" value="STAS domain"/>
    <property type="match status" value="1"/>
</dbReference>
<dbReference type="SUPFAM" id="SSF55785">
    <property type="entry name" value="PYP-like sensor domain (PAS domain)"/>
    <property type="match status" value="1"/>
</dbReference>
<keyword evidence="3" id="KW-1185">Reference proteome</keyword>
<dbReference type="PROSITE" id="PS50801">
    <property type="entry name" value="STAS"/>
    <property type="match status" value="1"/>
</dbReference>
<dbReference type="InterPro" id="IPR035965">
    <property type="entry name" value="PAS-like_dom_sf"/>
</dbReference>
<evidence type="ECO:0000313" key="3">
    <source>
        <dbReference type="Proteomes" id="UP001221686"/>
    </source>
</evidence>
<dbReference type="EMBL" id="JAQNDL010000002">
    <property type="protein sequence ID" value="MDC0720163.1"/>
    <property type="molecule type" value="Genomic_DNA"/>
</dbReference>
<dbReference type="InterPro" id="IPR013656">
    <property type="entry name" value="PAS_4"/>
</dbReference>
<dbReference type="Proteomes" id="UP001221686">
    <property type="component" value="Unassembled WGS sequence"/>
</dbReference>
<sequence>MTITDAAYLDERLRGLDLAPLPVWVLDPEVMRIAWANGPALDMWRAHSREELAGRDFRVGPETVLTRLYTAIARVREGHSWWDEWTVYPRGQPVQIKVHFSPLPLADGRIVVLQHVVPRDEGPAPDQLRGVQALVLTPMIVAQAEFDGRIVMKNPAAILAFGRLADHWPAWFVEPAAAEAMLAAAAAGDSVRREVRVTTEAGERVHVVEVCPARDAVTGRMMALIHHADETARHGAEVEAARHQRLAEELDRTLALVDHQRREILGLSAPLLDIDDHTLAIPLVGAFDRERGADLEARVLPAIAERRVHTVLLDLTGTLAGDVANAEQLMRFVRAIRLLGARAILTGIRPALARALVEVGFDGGETPFARSLAAGLELARAR</sequence>
<comment type="caution">
    <text evidence="2">The sequence shown here is derived from an EMBL/GenBank/DDBJ whole genome shotgun (WGS) entry which is preliminary data.</text>
</comment>
<proteinExistence type="predicted"/>
<dbReference type="PANTHER" id="PTHR33745:SF1">
    <property type="entry name" value="RSBT ANTAGONIST PROTEIN RSBS"/>
    <property type="match status" value="1"/>
</dbReference>